<evidence type="ECO:0000256" key="3">
    <source>
        <dbReference type="ARBA" id="ARBA00033164"/>
    </source>
</evidence>
<dbReference type="AlphaFoldDB" id="F5Z305"/>
<evidence type="ECO:0000259" key="5">
    <source>
        <dbReference type="Pfam" id="PF00849"/>
    </source>
</evidence>
<dbReference type="STRING" id="875328.JDM601_3120"/>
<dbReference type="PANTHER" id="PTHR21600:SF84">
    <property type="entry name" value="PSEUDOURIDINE SYNTHASE RSUA_RLUA-LIKE DOMAIN-CONTAINING PROTEIN"/>
    <property type="match status" value="1"/>
</dbReference>
<evidence type="ECO:0000313" key="6">
    <source>
        <dbReference type="EMBL" id="AEF37120.1"/>
    </source>
</evidence>
<feature type="compositionally biased region" description="Low complexity" evidence="4">
    <location>
        <begin position="357"/>
        <end position="370"/>
    </location>
</feature>
<dbReference type="Pfam" id="PF00849">
    <property type="entry name" value="PseudoU_synth_2"/>
    <property type="match status" value="1"/>
</dbReference>
<protein>
    <recommendedName>
        <fullName evidence="2">RNA pseudouridylate synthase</fullName>
    </recommendedName>
    <alternativeName>
        <fullName evidence="3">RNA-uridine isomerase</fullName>
    </alternativeName>
</protein>
<evidence type="ECO:0000313" key="7">
    <source>
        <dbReference type="Proteomes" id="UP000009224"/>
    </source>
</evidence>
<keyword evidence="7" id="KW-1185">Reference proteome</keyword>
<dbReference type="GO" id="GO:0140098">
    <property type="term" value="F:catalytic activity, acting on RNA"/>
    <property type="evidence" value="ECO:0007669"/>
    <property type="project" value="UniProtKB-ARBA"/>
</dbReference>
<gene>
    <name evidence="6" type="ordered locus">JDM601_3120</name>
</gene>
<sequence>MTRRRPAPLPVRDGLGPARLRLHGGPVAAELRARFGAAAAAKVSAGEVVTADGAVVDETTVLPAGTHVFLYRDLPVEVPVPFEIPVLHRDDDLVVVDKPHFLSTMPRGRHVAQTALVRLRRELELPELSPAHRLDRLTAGVLLFTTRRELRGTYQTLFARGAVHKQYLARSSAPPAGEFPRLVRSRIIKRRGCLQAREEPGEPNAETLVEALGDGCYRLTPRTGRTHQLRVHLASLGLPIDGDPLYPEIVEIAPDDFSTPLQLLAQRLEFTDPLTQLRRCFVSRRAFQHRACRVQQGTTGSRGESDSDEDTRQDGDRRPRKHSGAGRSGLQRHPGRSPDQHHHDRDHNHHDGDHTDGTGTRRAAGGARSPRWSDRWRWPRGRRR</sequence>
<dbReference type="InterPro" id="IPR006224">
    <property type="entry name" value="PsdUridine_synth_RluA-like_CS"/>
</dbReference>
<dbReference type="SUPFAM" id="SSF55120">
    <property type="entry name" value="Pseudouridine synthase"/>
    <property type="match status" value="1"/>
</dbReference>
<dbReference type="EMBL" id="CP002329">
    <property type="protein sequence ID" value="AEF37120.1"/>
    <property type="molecule type" value="Genomic_DNA"/>
</dbReference>
<dbReference type="GO" id="GO:0003723">
    <property type="term" value="F:RNA binding"/>
    <property type="evidence" value="ECO:0007669"/>
    <property type="project" value="InterPro"/>
</dbReference>
<feature type="region of interest" description="Disordered" evidence="4">
    <location>
        <begin position="293"/>
        <end position="384"/>
    </location>
</feature>
<dbReference type="Gene3D" id="3.30.2350.10">
    <property type="entry name" value="Pseudouridine synthase"/>
    <property type="match status" value="1"/>
</dbReference>
<dbReference type="InterPro" id="IPR050188">
    <property type="entry name" value="RluA_PseudoU_synthase"/>
</dbReference>
<feature type="domain" description="Pseudouridine synthase RsuA/RluA-like" evidence="5">
    <location>
        <begin position="92"/>
        <end position="235"/>
    </location>
</feature>
<reference evidence="6 7" key="1">
    <citation type="journal article" date="2011" name="J. Bacteriol.">
        <title>Complete genome sequence of a novel clinical isolate, the nontuberculous Mycobacterium strain JDM601.</title>
        <authorList>
            <person name="Zhang Z.Y."/>
            <person name="Sun Z.Q."/>
            <person name="Wang Z.L."/>
            <person name="Wen Z.L."/>
            <person name="Sun Q.W."/>
            <person name="Zhu Z.Q."/>
            <person name="Song Y.Z."/>
            <person name="Zhao J.W."/>
            <person name="Wang H.H."/>
            <person name="Zhang S.L."/>
            <person name="Guo X.K."/>
        </authorList>
    </citation>
    <scope>NUCLEOTIDE SEQUENCE [LARGE SCALE GENOMIC DNA]</scope>
    <source>
        <strain evidence="6 7">JDM601</strain>
    </source>
</reference>
<dbReference type="Proteomes" id="UP000009224">
    <property type="component" value="Chromosome"/>
</dbReference>
<dbReference type="InterPro" id="IPR006145">
    <property type="entry name" value="PsdUridine_synth_RsuA/RluA"/>
</dbReference>
<dbReference type="eggNOG" id="COG0564">
    <property type="taxonomic scope" value="Bacteria"/>
</dbReference>
<name>F5Z305_MYCSD</name>
<feature type="compositionally biased region" description="Basic and acidic residues" evidence="4">
    <location>
        <begin position="336"/>
        <end position="356"/>
    </location>
</feature>
<evidence type="ECO:0000256" key="1">
    <source>
        <dbReference type="ARBA" id="ARBA00000073"/>
    </source>
</evidence>
<evidence type="ECO:0000256" key="4">
    <source>
        <dbReference type="SAM" id="MobiDB-lite"/>
    </source>
</evidence>
<dbReference type="HOGENOM" id="CLU_016902_0_0_11"/>
<dbReference type="KEGG" id="mjd:JDM601_3120"/>
<dbReference type="InterPro" id="IPR020103">
    <property type="entry name" value="PsdUridine_synth_cat_dom_sf"/>
</dbReference>
<proteinExistence type="predicted"/>
<comment type="catalytic activity">
    <reaction evidence="1">
        <text>a uridine in RNA = a pseudouridine in RNA</text>
        <dbReference type="Rhea" id="RHEA:48348"/>
        <dbReference type="Rhea" id="RHEA-COMP:12068"/>
        <dbReference type="Rhea" id="RHEA-COMP:12069"/>
        <dbReference type="ChEBI" id="CHEBI:65314"/>
        <dbReference type="ChEBI" id="CHEBI:65315"/>
    </reaction>
</comment>
<accession>F5Z305</accession>
<dbReference type="GO" id="GO:0000455">
    <property type="term" value="P:enzyme-directed rRNA pseudouridine synthesis"/>
    <property type="evidence" value="ECO:0007669"/>
    <property type="project" value="TreeGrafter"/>
</dbReference>
<dbReference type="PROSITE" id="PS01129">
    <property type="entry name" value="PSI_RLU"/>
    <property type="match status" value="1"/>
</dbReference>
<organism evidence="6 7">
    <name type="scientific">Mycolicibacter sinensis (strain JDM601)</name>
    <name type="common">Mycobacterium sinense</name>
    <dbReference type="NCBI Taxonomy" id="875328"/>
    <lineage>
        <taxon>Bacteria</taxon>
        <taxon>Bacillati</taxon>
        <taxon>Actinomycetota</taxon>
        <taxon>Actinomycetes</taxon>
        <taxon>Mycobacteriales</taxon>
        <taxon>Mycobacteriaceae</taxon>
        <taxon>Mycolicibacter</taxon>
    </lineage>
</organism>
<evidence type="ECO:0000256" key="2">
    <source>
        <dbReference type="ARBA" id="ARBA00031870"/>
    </source>
</evidence>
<dbReference type="GO" id="GO:0009982">
    <property type="term" value="F:pseudouridine synthase activity"/>
    <property type="evidence" value="ECO:0007669"/>
    <property type="project" value="InterPro"/>
</dbReference>
<dbReference type="PANTHER" id="PTHR21600">
    <property type="entry name" value="MITOCHONDRIAL RNA PSEUDOURIDINE SYNTHASE"/>
    <property type="match status" value="1"/>
</dbReference>